<dbReference type="KEGG" id="fll:EI427_10385"/>
<dbReference type="Proteomes" id="UP000267268">
    <property type="component" value="Chromosome 1"/>
</dbReference>
<sequence length="270" mass="29535">MIKFISKLTTIIGLIGLAFLVHSCGSDSEEVPVGEDGKVVININDQSIYEDSEDIEIIIKDSKGTTVKTGNLTEMLEVSDCTNATASNGVILADLAPGDYTLTALEINGYYQFGSKGEIEFNITSNGCKLISLGNSSYPQEFLKGKVSFFADNTVGFTKQQITITITDKNDDEVETGHLRQYATNPNCGEESKTSVYTVYLPDGDFNVYAVEADLEDTQGAWFTGLEGYKMTVTIESCQRFKLGEDPFEERDNPNARLKGLSILSITAMQ</sequence>
<dbReference type="EMBL" id="CP034562">
    <property type="protein sequence ID" value="AZQ62630.1"/>
    <property type="molecule type" value="Genomic_DNA"/>
</dbReference>
<organism evidence="2 3">
    <name type="scientific">Flammeovirga pectinis</name>
    <dbReference type="NCBI Taxonomy" id="2494373"/>
    <lineage>
        <taxon>Bacteria</taxon>
        <taxon>Pseudomonadati</taxon>
        <taxon>Bacteroidota</taxon>
        <taxon>Cytophagia</taxon>
        <taxon>Cytophagales</taxon>
        <taxon>Flammeovirgaceae</taxon>
        <taxon>Flammeovirga</taxon>
    </lineage>
</organism>
<evidence type="ECO:0008006" key="4">
    <source>
        <dbReference type="Google" id="ProtNLM"/>
    </source>
</evidence>
<dbReference type="OrthoDB" id="980427at2"/>
<evidence type="ECO:0000313" key="3">
    <source>
        <dbReference type="Proteomes" id="UP000267268"/>
    </source>
</evidence>
<protein>
    <recommendedName>
        <fullName evidence="4">DUF4382 domain-containing protein</fullName>
    </recommendedName>
</protein>
<name>A0A3Q9FLS7_9BACT</name>
<dbReference type="AlphaFoldDB" id="A0A3Q9FLS7"/>
<reference evidence="2 3" key="1">
    <citation type="submission" date="2018-12" db="EMBL/GenBank/DDBJ databases">
        <title>Flammeovirga pectinis sp. nov., isolated from the gut of the Korean scallop, Patinopecten yessoensis.</title>
        <authorList>
            <person name="Bae J.-W."/>
            <person name="Jeong Y.-S."/>
            <person name="Kang W."/>
        </authorList>
    </citation>
    <scope>NUCLEOTIDE SEQUENCE [LARGE SCALE GENOMIC DNA]</scope>
    <source>
        <strain evidence="2 3">L12M1</strain>
    </source>
</reference>
<keyword evidence="3" id="KW-1185">Reference proteome</keyword>
<feature type="chain" id="PRO_5018789977" description="DUF4382 domain-containing protein" evidence="1">
    <location>
        <begin position="24"/>
        <end position="270"/>
    </location>
</feature>
<proteinExistence type="predicted"/>
<keyword evidence="1" id="KW-0732">Signal</keyword>
<feature type="signal peptide" evidence="1">
    <location>
        <begin position="1"/>
        <end position="23"/>
    </location>
</feature>
<evidence type="ECO:0000256" key="1">
    <source>
        <dbReference type="SAM" id="SignalP"/>
    </source>
</evidence>
<dbReference type="RefSeq" id="WP_126614323.1">
    <property type="nucleotide sequence ID" value="NZ_CP034562.1"/>
</dbReference>
<accession>A0A3Q9FLS7</accession>
<gene>
    <name evidence="2" type="ORF">EI427_10385</name>
</gene>
<evidence type="ECO:0000313" key="2">
    <source>
        <dbReference type="EMBL" id="AZQ62630.1"/>
    </source>
</evidence>